<dbReference type="RefSeq" id="WP_155309865.1">
    <property type="nucleotide sequence ID" value="NZ_AP021879.1"/>
</dbReference>
<comment type="similarity">
    <text evidence="1 2">Belongs to the phD/YefM antitoxin family.</text>
</comment>
<reference evidence="3 4" key="1">
    <citation type="submission" date="2019-11" db="EMBL/GenBank/DDBJ databases">
        <title>Comparative genomics of hydrocarbon-degrading Desulfosarcina strains.</title>
        <authorList>
            <person name="Watanabe M."/>
            <person name="Kojima H."/>
            <person name="Fukui M."/>
        </authorList>
    </citation>
    <scope>NUCLEOTIDE SEQUENCE [LARGE SCALE GENOMIC DNA]</scope>
    <source>
        <strain evidence="4">oXyS1</strain>
    </source>
</reference>
<accession>A0A5K8A8A1</accession>
<sequence length="89" mass="9788">MQSSDYISATTLSKKTSATLDTLANGDKDKVIVLKNNAPKAVLLSMECYEAMQQEMEDLRLTALALARLDSFDPKKALSHDYMKGKFGA</sequence>
<dbReference type="Gene3D" id="3.40.1620.10">
    <property type="entry name" value="YefM-like domain"/>
    <property type="match status" value="1"/>
</dbReference>
<dbReference type="InterPro" id="IPR006442">
    <property type="entry name" value="Antitoxin_Phd/YefM"/>
</dbReference>
<evidence type="ECO:0000313" key="3">
    <source>
        <dbReference type="EMBL" id="BBO88574.1"/>
    </source>
</evidence>
<proteinExistence type="inferred from homology"/>
<comment type="function">
    <text evidence="2">Antitoxin component of a type II toxin-antitoxin (TA) system.</text>
</comment>
<dbReference type="EMBL" id="AP021879">
    <property type="protein sequence ID" value="BBO88574.1"/>
    <property type="molecule type" value="Genomic_DNA"/>
</dbReference>
<dbReference type="Pfam" id="PF02604">
    <property type="entry name" value="PhdYeFM_antitox"/>
    <property type="match status" value="1"/>
</dbReference>
<gene>
    <name evidence="3" type="ORF">DSCOOX_17540</name>
</gene>
<dbReference type="InterPro" id="IPR036165">
    <property type="entry name" value="YefM-like_sf"/>
</dbReference>
<evidence type="ECO:0000256" key="1">
    <source>
        <dbReference type="ARBA" id="ARBA00009981"/>
    </source>
</evidence>
<dbReference type="AlphaFoldDB" id="A0A5K8A8A1"/>
<name>A0A5K8A8A1_9BACT</name>
<evidence type="ECO:0000256" key="2">
    <source>
        <dbReference type="RuleBase" id="RU362080"/>
    </source>
</evidence>
<keyword evidence="4" id="KW-1185">Reference proteome</keyword>
<protein>
    <recommendedName>
        <fullName evidence="2">Antitoxin</fullName>
    </recommendedName>
</protein>
<organism evidence="3 4">
    <name type="scientific">Desulfosarcina ovata subsp. ovata</name>
    <dbReference type="NCBI Taxonomy" id="2752305"/>
    <lineage>
        <taxon>Bacteria</taxon>
        <taxon>Pseudomonadati</taxon>
        <taxon>Thermodesulfobacteriota</taxon>
        <taxon>Desulfobacteria</taxon>
        <taxon>Desulfobacterales</taxon>
        <taxon>Desulfosarcinaceae</taxon>
        <taxon>Desulfosarcina</taxon>
    </lineage>
</organism>
<dbReference type="SUPFAM" id="SSF143120">
    <property type="entry name" value="YefM-like"/>
    <property type="match status" value="1"/>
</dbReference>
<dbReference type="Proteomes" id="UP000422108">
    <property type="component" value="Chromosome"/>
</dbReference>
<evidence type="ECO:0000313" key="4">
    <source>
        <dbReference type="Proteomes" id="UP000422108"/>
    </source>
</evidence>
<dbReference type="NCBIfam" id="TIGR01552">
    <property type="entry name" value="phd_fam"/>
    <property type="match status" value="1"/>
</dbReference>